<dbReference type="PANTHER" id="PTHR13887">
    <property type="entry name" value="GLUTATHIONE S-TRANSFERASE KAPPA"/>
    <property type="match status" value="1"/>
</dbReference>
<accession>A0A7I9VGI8</accession>
<dbReference type="Pfam" id="PF01323">
    <property type="entry name" value="DSBA"/>
    <property type="match status" value="1"/>
</dbReference>
<gene>
    <name evidence="2" type="ORF">nbrc107696_12340</name>
    <name evidence="3" type="ORF">nbrc107696_46220</name>
    <name evidence="4" type="ORF">nbrc107696_46420</name>
    <name evidence="5" type="ORF">nbrc107696_46670</name>
</gene>
<dbReference type="Gene3D" id="3.40.30.10">
    <property type="entry name" value="Glutaredoxin"/>
    <property type="match status" value="1"/>
</dbReference>
<dbReference type="InterPro" id="IPR001853">
    <property type="entry name" value="DSBA-like_thioredoxin_dom"/>
</dbReference>
<proteinExistence type="predicted"/>
<organism evidence="5 6">
    <name type="scientific">Gordonia spumicola</name>
    <dbReference type="NCBI Taxonomy" id="589161"/>
    <lineage>
        <taxon>Bacteria</taxon>
        <taxon>Bacillati</taxon>
        <taxon>Actinomycetota</taxon>
        <taxon>Actinomycetes</taxon>
        <taxon>Mycobacteriales</taxon>
        <taxon>Gordoniaceae</taxon>
        <taxon>Gordonia</taxon>
    </lineage>
</organism>
<comment type="caution">
    <text evidence="5">The sequence shown here is derived from an EMBL/GenBank/DDBJ whole genome shotgun (WGS) entry which is preliminary data.</text>
</comment>
<reference evidence="6" key="1">
    <citation type="submission" date="2019-06" db="EMBL/GenBank/DDBJ databases">
        <title>Gordonia isolated from sludge of a wastewater treatment plant.</title>
        <authorList>
            <person name="Tamura T."/>
            <person name="Aoyama K."/>
            <person name="Kang Y."/>
            <person name="Saito S."/>
            <person name="Akiyama N."/>
            <person name="Yazawa K."/>
            <person name="Gonoi T."/>
            <person name="Mikami Y."/>
        </authorList>
    </citation>
    <scope>NUCLEOTIDE SEQUENCE [LARGE SCALE GENOMIC DNA]</scope>
    <source>
        <strain evidence="6">NBRC 107696</strain>
    </source>
</reference>
<dbReference type="EMBL" id="BJOV01000003">
    <property type="protein sequence ID" value="GEE00788.1"/>
    <property type="molecule type" value="Genomic_DNA"/>
</dbReference>
<dbReference type="AlphaFoldDB" id="A0A7I9VGI8"/>
<protein>
    <submittedName>
        <fullName evidence="5">DSBA oxidoreductase</fullName>
    </submittedName>
</protein>
<dbReference type="OrthoDB" id="9799122at2"/>
<name>A0A7I9VGI8_9ACTN</name>
<dbReference type="Proteomes" id="UP000444960">
    <property type="component" value="Unassembled WGS sequence"/>
</dbReference>
<evidence type="ECO:0000313" key="3">
    <source>
        <dbReference type="EMBL" id="GEE04176.1"/>
    </source>
</evidence>
<reference evidence="5" key="2">
    <citation type="journal article" date="2020" name="Int. J. Syst. Evol. Microbiol.">
        <title>Gordonia crocea sp. nov. and Gordonia spumicola sp. nov. isolated from sludge of a wastewater treatment plant.</title>
        <authorList>
            <person name="Tamura T."/>
            <person name="Saito S."/>
            <person name="Hamada M."/>
            <person name="Kang Y."/>
            <person name="Hoshino Y."/>
            <person name="Gonoi T."/>
            <person name="Mikami Y."/>
            <person name="Yaguchi T."/>
        </authorList>
    </citation>
    <scope>NUCLEOTIDE SEQUENCE</scope>
    <source>
        <strain evidence="5">NBRC 107696</strain>
    </source>
</reference>
<evidence type="ECO:0000313" key="2">
    <source>
        <dbReference type="EMBL" id="GEE00788.1"/>
    </source>
</evidence>
<evidence type="ECO:0000313" key="4">
    <source>
        <dbReference type="EMBL" id="GEE04196.1"/>
    </source>
</evidence>
<dbReference type="InterPro" id="IPR036249">
    <property type="entry name" value="Thioredoxin-like_sf"/>
</dbReference>
<evidence type="ECO:0000313" key="5">
    <source>
        <dbReference type="EMBL" id="GEE04221.1"/>
    </source>
</evidence>
<dbReference type="EMBL" id="BJOV01000009">
    <property type="protein sequence ID" value="GEE04176.1"/>
    <property type="molecule type" value="Genomic_DNA"/>
</dbReference>
<dbReference type="EMBL" id="BJOV01000009">
    <property type="protein sequence ID" value="GEE04196.1"/>
    <property type="molecule type" value="Genomic_DNA"/>
</dbReference>
<dbReference type="RefSeq" id="WP_161894680.1">
    <property type="nucleotide sequence ID" value="NZ_BJOV01000003.1"/>
</dbReference>
<evidence type="ECO:0000259" key="1">
    <source>
        <dbReference type="Pfam" id="PF01323"/>
    </source>
</evidence>
<dbReference type="CDD" id="cd03024">
    <property type="entry name" value="DsbA_FrnE"/>
    <property type="match status" value="1"/>
</dbReference>
<dbReference type="GO" id="GO:0016491">
    <property type="term" value="F:oxidoreductase activity"/>
    <property type="evidence" value="ECO:0007669"/>
    <property type="project" value="InterPro"/>
</dbReference>
<dbReference type="SUPFAM" id="SSF52833">
    <property type="entry name" value="Thioredoxin-like"/>
    <property type="match status" value="1"/>
</dbReference>
<sequence>MQVEIWTDVNCPFCYLGKKRFADALDEFDARDQVSVVHRSFELDPTVPAGTSGSVVEHLAEKYGRTLEQAAQGERQLGAAAAEAGLEYVTSGRDYGNSFDMHRLLHWAKELGRQEQMLDALYVANFAEQAPLFGDTDRLVQVAVDAGFTEAAVREVLADETRYADDVRRDEAQAQEFGVGGVPFYVFDRTYAVSGAQPTEVFAQALEKAWAGRRGPTLLADGHACGPDGCAVPDA</sequence>
<dbReference type="EMBL" id="BJOV01000010">
    <property type="protein sequence ID" value="GEE04221.1"/>
    <property type="molecule type" value="Genomic_DNA"/>
</dbReference>
<keyword evidence="6" id="KW-1185">Reference proteome</keyword>
<evidence type="ECO:0000313" key="6">
    <source>
        <dbReference type="Proteomes" id="UP000444960"/>
    </source>
</evidence>
<dbReference type="PANTHER" id="PTHR13887:SF41">
    <property type="entry name" value="THIOREDOXIN SUPERFAMILY PROTEIN"/>
    <property type="match status" value="1"/>
</dbReference>
<feature type="domain" description="DSBA-like thioredoxin" evidence="1">
    <location>
        <begin position="2"/>
        <end position="206"/>
    </location>
</feature>